<reference evidence="3" key="1">
    <citation type="submission" date="2022-07" db="EMBL/GenBank/DDBJ databases">
        <title>Phylogenomic reconstructions and comparative analyses of Kickxellomycotina fungi.</title>
        <authorList>
            <person name="Reynolds N.K."/>
            <person name="Stajich J.E."/>
            <person name="Barry K."/>
            <person name="Grigoriev I.V."/>
            <person name="Crous P."/>
            <person name="Smith M.E."/>
        </authorList>
    </citation>
    <scope>NUCLEOTIDE SEQUENCE</scope>
    <source>
        <strain evidence="3">RSA 861</strain>
    </source>
</reference>
<proteinExistence type="predicted"/>
<dbReference type="GO" id="GO:0000124">
    <property type="term" value="C:SAGA complex"/>
    <property type="evidence" value="ECO:0007669"/>
    <property type="project" value="InterPro"/>
</dbReference>
<dbReference type="InterPro" id="IPR047288">
    <property type="entry name" value="Tudor_SGF29_rpt1"/>
</dbReference>
<dbReference type="OrthoDB" id="10265994at2759"/>
<dbReference type="Pfam" id="PF07039">
    <property type="entry name" value="SGF29_Tudor"/>
    <property type="match status" value="1"/>
</dbReference>
<evidence type="ECO:0000313" key="4">
    <source>
        <dbReference type="Proteomes" id="UP001150569"/>
    </source>
</evidence>
<dbReference type="InterPro" id="IPR037802">
    <property type="entry name" value="SGF29"/>
</dbReference>
<dbReference type="PANTHER" id="PTHR21539">
    <property type="entry name" value="SAGA-ASSOCIATED FACTOR 29"/>
    <property type="match status" value="1"/>
</dbReference>
<evidence type="ECO:0000256" key="1">
    <source>
        <dbReference type="SAM" id="MobiDB-lite"/>
    </source>
</evidence>
<dbReference type="Proteomes" id="UP001150569">
    <property type="component" value="Unassembled WGS sequence"/>
</dbReference>
<dbReference type="CDD" id="cd20393">
    <property type="entry name" value="Tudor_SGF29_rpt1"/>
    <property type="match status" value="1"/>
</dbReference>
<keyword evidence="4" id="KW-1185">Reference proteome</keyword>
<dbReference type="PROSITE" id="PS51518">
    <property type="entry name" value="SGF29_C"/>
    <property type="match status" value="1"/>
</dbReference>
<feature type="domain" description="SGF29 C-terminal" evidence="2">
    <location>
        <begin position="162"/>
        <end position="329"/>
    </location>
</feature>
<feature type="compositionally biased region" description="Low complexity" evidence="1">
    <location>
        <begin position="49"/>
        <end position="67"/>
    </location>
</feature>
<feature type="region of interest" description="Disordered" evidence="1">
    <location>
        <begin position="36"/>
        <end position="71"/>
    </location>
</feature>
<dbReference type="AlphaFoldDB" id="A0A9W8AII5"/>
<protein>
    <recommendedName>
        <fullName evidence="2">SGF29 C-terminal domain-containing protein</fullName>
    </recommendedName>
</protein>
<accession>A0A9W8AII5</accession>
<evidence type="ECO:0000313" key="3">
    <source>
        <dbReference type="EMBL" id="KAJ1928315.1"/>
    </source>
</evidence>
<name>A0A9W8AII5_9FUNG</name>
<evidence type="ECO:0000259" key="2">
    <source>
        <dbReference type="PROSITE" id="PS51518"/>
    </source>
</evidence>
<gene>
    <name evidence="3" type="ORF">IWQ60_002163</name>
</gene>
<feature type="region of interest" description="Disordered" evidence="1">
    <location>
        <begin position="111"/>
        <end position="137"/>
    </location>
</feature>
<sequence>MDEPGNPKQLWPEVQADLNKLKKTHVETHQFMERLQDVRRQLDSVQKPSGTSEGSGSSGSSQRRSSSAVDQAQVLQTLTQVYSSGIDQAQQEQILLQSILAKVKRMQAALPSAGGSNSSREGPAHLKTNGPANGVRHNTRSVADTQLDYDSASSTTSSQNLVSAPVMVGTVVAAKTSKPKDKTEEWILAAVTQFHADKNRYEVEDVVKDESGVKPKYTLSGRNLIPLPHPVPLSPNGTTVSSTLTAQRQRALPKTSRQFQPKQSVLALYPNTTCFYRATILAHLDQDASSPNFGTYQLRFEDDGDVEHRVHHSMVLDIQRSASNKSKPY</sequence>
<dbReference type="InterPro" id="IPR010750">
    <property type="entry name" value="SGF29_tudor-like_dom"/>
</dbReference>
<organism evidence="3 4">
    <name type="scientific">Tieghemiomyces parasiticus</name>
    <dbReference type="NCBI Taxonomy" id="78921"/>
    <lineage>
        <taxon>Eukaryota</taxon>
        <taxon>Fungi</taxon>
        <taxon>Fungi incertae sedis</taxon>
        <taxon>Zoopagomycota</taxon>
        <taxon>Kickxellomycotina</taxon>
        <taxon>Dimargaritomycetes</taxon>
        <taxon>Dimargaritales</taxon>
        <taxon>Dimargaritaceae</taxon>
        <taxon>Tieghemiomyces</taxon>
    </lineage>
</organism>
<dbReference type="EMBL" id="JANBPT010000078">
    <property type="protein sequence ID" value="KAJ1928315.1"/>
    <property type="molecule type" value="Genomic_DNA"/>
</dbReference>
<comment type="caution">
    <text evidence="3">The sequence shown here is derived from an EMBL/GenBank/DDBJ whole genome shotgun (WGS) entry which is preliminary data.</text>
</comment>
<dbReference type="PANTHER" id="PTHR21539:SF0">
    <property type="entry name" value="SAGA-ASSOCIATED FACTOR 29"/>
    <property type="match status" value="1"/>
</dbReference>
<dbReference type="Gene3D" id="2.30.30.140">
    <property type="match status" value="2"/>
</dbReference>